<feature type="compositionally biased region" description="Low complexity" evidence="1">
    <location>
        <begin position="588"/>
        <end position="611"/>
    </location>
</feature>
<feature type="region of interest" description="Disordered" evidence="1">
    <location>
        <begin position="630"/>
        <end position="771"/>
    </location>
</feature>
<feature type="compositionally biased region" description="Polar residues" evidence="1">
    <location>
        <begin position="662"/>
        <end position="673"/>
    </location>
</feature>
<keyword evidence="3" id="KW-1185">Reference proteome</keyword>
<sequence>MAPLSWVAPLQGEFLLSNREGHARAQAGEIKFSELWDGIMAEWIQRWPLLDEVFPGENLQVSDLDASQHVKYQEAYQKLKGRIKTWCNWRFNPWGRTNGGSIPSKDMKAIYNGQAQGSKDYEVFNKLFPGVVSEHHDNICKEKGLRGRKKIGAWQTNCKEAFLRATSEEREAVQQKMKEDDDEGTEDAEQTPEQYQHYLDILPRVLTKLVDLAVRKAGVMAVLTIVGPVPKEEGKIASTSLQFGDKEATPLFSSWWSEHDAVFLEELGSFARRYEFSPQLCAKRALSAGTERGKELPGGEEAASEDSTNTAPASPSAEVEATNSITAPSAPGAPNGMSIPAHPNDPSATSPSDTSRAGGASQIGLSLPINGSVNPNVEPEAYSTSSTSLNQLQTSELSSADLAMLEKWCNGTAAEDWNPEDLGDLDNWANFEILEQMASPTLKISPPPDMPHPLILPNTARPPVDPSPIGLSTSPYGSIPNHATNQYLAQSSVPTNYPAFSVPTCPDLSVSPGEPASNIMEIQSQAQVVQNTTSSSAFTHALPNNAPLGNPQAATLSAFPASSTFGHANQSQVNVSISCGTASSSALANAPSNNAPPGNSQLTTLPSSSTSVQGPMVANQAIAVPTSTSSSTFATSNQVPSGSSQAATLTTLPSSPTFTPANQSHFNVNLTCRTTPANAPSSNAPPATSQTATLPIIPVTSTSSPKSTTVNQSQSNIAVSTVPPSNTPADNVPPVAASTPSNSEGCNQGQTWPTPSVNPPRPSNAPSPFVSAFKPTQRMSLALHAHRRSIFSQHRDSQSASVAGSPMQFPLPNPSQQPKASLAVLPPAQQENPRQNPQQPILPQQPQSLIPPFSHPTPLQQPNKTTHPEQPETVPTPQNALSNTQHPPDWFIIIYGHLTSYPDLGEDWKILVAKWGQLERLYLYGKGSKGLPPKNRPEEWLKNKPKLLRKARLATMKWWKEMQHPFRLSSPDNPMPLPTYSDSSIGDVWSNIRKFGSSGLVSLLTLMFWWGRAAATSTDKFQIDSRPLWNAMVIDVDKCFDELLAMAPSLKRRSEDDDTLGGPAEKRLRSD</sequence>
<dbReference type="OrthoDB" id="2683861at2759"/>
<feature type="region of interest" description="Disordered" evidence="1">
    <location>
        <begin position="588"/>
        <end position="612"/>
    </location>
</feature>
<dbReference type="STRING" id="2316362.A0A4Q2D4C4"/>
<accession>A0A4Q2D4C4</accession>
<feature type="compositionally biased region" description="Polar residues" evidence="1">
    <location>
        <begin position="711"/>
        <end position="729"/>
    </location>
</feature>
<feature type="compositionally biased region" description="Acidic residues" evidence="1">
    <location>
        <begin position="180"/>
        <end position="190"/>
    </location>
</feature>
<protein>
    <submittedName>
        <fullName evidence="2">Uncharacterized protein</fullName>
    </submittedName>
</protein>
<reference evidence="2 3" key="1">
    <citation type="submission" date="2019-01" db="EMBL/GenBank/DDBJ databases">
        <title>Draft genome sequence of Psathyrella aberdarensis IHI B618.</title>
        <authorList>
            <person name="Buettner E."/>
            <person name="Kellner H."/>
        </authorList>
    </citation>
    <scope>NUCLEOTIDE SEQUENCE [LARGE SCALE GENOMIC DNA]</scope>
    <source>
        <strain evidence="2 3">IHI B618</strain>
    </source>
</reference>
<dbReference type="EMBL" id="SDEE01000932">
    <property type="protein sequence ID" value="RXW13386.1"/>
    <property type="molecule type" value="Genomic_DNA"/>
</dbReference>
<feature type="region of interest" description="Disordered" evidence="1">
    <location>
        <begin position="169"/>
        <end position="191"/>
    </location>
</feature>
<evidence type="ECO:0000313" key="3">
    <source>
        <dbReference type="Proteomes" id="UP000290288"/>
    </source>
</evidence>
<proteinExistence type="predicted"/>
<feature type="compositionally biased region" description="Polar residues" evidence="1">
    <location>
        <begin position="873"/>
        <end position="883"/>
    </location>
</feature>
<dbReference type="Proteomes" id="UP000290288">
    <property type="component" value="Unassembled WGS sequence"/>
</dbReference>
<feature type="region of interest" description="Disordered" evidence="1">
    <location>
        <begin position="790"/>
        <end position="883"/>
    </location>
</feature>
<feature type="compositionally biased region" description="Pro residues" evidence="1">
    <location>
        <begin position="756"/>
        <end position="765"/>
    </location>
</feature>
<feature type="compositionally biased region" description="Basic and acidic residues" evidence="1">
    <location>
        <begin position="169"/>
        <end position="179"/>
    </location>
</feature>
<feature type="region of interest" description="Disordered" evidence="1">
    <location>
        <begin position="289"/>
        <end position="390"/>
    </location>
</feature>
<dbReference type="AlphaFoldDB" id="A0A4Q2D4C4"/>
<feature type="compositionally biased region" description="Polar residues" evidence="1">
    <location>
        <begin position="738"/>
        <end position="755"/>
    </location>
</feature>
<comment type="caution">
    <text evidence="2">The sequence shown here is derived from an EMBL/GenBank/DDBJ whole genome shotgun (WGS) entry which is preliminary data.</text>
</comment>
<feature type="compositionally biased region" description="Polar residues" evidence="1">
    <location>
        <begin position="346"/>
        <end position="355"/>
    </location>
</feature>
<evidence type="ECO:0000313" key="2">
    <source>
        <dbReference type="EMBL" id="RXW13386.1"/>
    </source>
</evidence>
<evidence type="ECO:0000256" key="1">
    <source>
        <dbReference type="SAM" id="MobiDB-lite"/>
    </source>
</evidence>
<gene>
    <name evidence="2" type="ORF">EST38_g12467</name>
</gene>
<feature type="compositionally biased region" description="Low complexity" evidence="1">
    <location>
        <begin position="646"/>
        <end position="661"/>
    </location>
</feature>
<feature type="compositionally biased region" description="Low complexity" evidence="1">
    <location>
        <begin position="674"/>
        <end position="710"/>
    </location>
</feature>
<name>A0A4Q2D4C4_9AGAR</name>
<feature type="compositionally biased region" description="Low complexity" evidence="1">
    <location>
        <begin position="826"/>
        <end position="852"/>
    </location>
</feature>
<organism evidence="2 3">
    <name type="scientific">Candolleomyces aberdarensis</name>
    <dbReference type="NCBI Taxonomy" id="2316362"/>
    <lineage>
        <taxon>Eukaryota</taxon>
        <taxon>Fungi</taxon>
        <taxon>Dikarya</taxon>
        <taxon>Basidiomycota</taxon>
        <taxon>Agaricomycotina</taxon>
        <taxon>Agaricomycetes</taxon>
        <taxon>Agaricomycetidae</taxon>
        <taxon>Agaricales</taxon>
        <taxon>Agaricineae</taxon>
        <taxon>Psathyrellaceae</taxon>
        <taxon>Candolleomyces</taxon>
    </lineage>
</organism>